<dbReference type="InterPro" id="IPR007295">
    <property type="entry name" value="DUF402"/>
</dbReference>
<gene>
    <name evidence="2" type="ORF">DKM44_07070</name>
</gene>
<dbReference type="Gene3D" id="2.40.380.10">
    <property type="entry name" value="FomD-like"/>
    <property type="match status" value="1"/>
</dbReference>
<dbReference type="KEGG" id="dez:DKM44_07070"/>
<dbReference type="RefSeq" id="WP_109826471.1">
    <property type="nucleotide sequence ID" value="NZ_CP029494.1"/>
</dbReference>
<proteinExistence type="predicted"/>
<sequence>MKRKRFDRRAWPRVRSGEQSVVHLPGGVIVDYRAGEVLKPKRVTLAGRTLCLLDSGYRWVHYVPLAAPHALTVQLDDVGRVQQFYLDVGQTTGLDGEGLPWIDDLYLDIAGTLEVSPDGHWTVGHAEVLDEAELDAALAQGRVTPEQHALAWAETRRLLGALRAFPFGPLEVVRRYLQDPYT</sequence>
<evidence type="ECO:0000313" key="3">
    <source>
        <dbReference type="Proteomes" id="UP000245368"/>
    </source>
</evidence>
<name>A0A2Z3JMX5_9DEIO</name>
<dbReference type="PANTHER" id="PTHR41271:SF1">
    <property type="entry name" value="DUF402 DOMAIN-CONTAINING PROTEIN"/>
    <property type="match status" value="1"/>
</dbReference>
<keyword evidence="3" id="KW-1185">Reference proteome</keyword>
<dbReference type="AlphaFoldDB" id="A0A2Z3JMX5"/>
<evidence type="ECO:0000259" key="1">
    <source>
        <dbReference type="Pfam" id="PF04167"/>
    </source>
</evidence>
<dbReference type="Proteomes" id="UP000245368">
    <property type="component" value="Chromosome"/>
</dbReference>
<dbReference type="SUPFAM" id="SSF159234">
    <property type="entry name" value="FomD-like"/>
    <property type="match status" value="1"/>
</dbReference>
<reference evidence="2 3" key="1">
    <citation type="submission" date="2018-05" db="EMBL/GenBank/DDBJ databases">
        <title>Complete Genome Sequence of Deinococcus sp. strain 17bor-2.</title>
        <authorList>
            <person name="Srinivasan S."/>
        </authorList>
    </citation>
    <scope>NUCLEOTIDE SEQUENCE [LARGE SCALE GENOMIC DNA]</scope>
    <source>
        <strain evidence="2 3">17bor-2</strain>
    </source>
</reference>
<dbReference type="EMBL" id="CP029494">
    <property type="protein sequence ID" value="AWN23018.1"/>
    <property type="molecule type" value="Genomic_DNA"/>
</dbReference>
<dbReference type="OrthoDB" id="2002222at2"/>
<protein>
    <recommendedName>
        <fullName evidence="1">DUF402 domain-containing protein</fullName>
    </recommendedName>
</protein>
<dbReference type="PANTHER" id="PTHR41271">
    <property type="entry name" value="DUF402 DOMAIN-CONTAINING PROTEIN"/>
    <property type="match status" value="1"/>
</dbReference>
<accession>A0A2Z3JMX5</accession>
<organism evidence="2 3">
    <name type="scientific">Deinococcus irradiatisoli</name>
    <dbReference type="NCBI Taxonomy" id="2202254"/>
    <lineage>
        <taxon>Bacteria</taxon>
        <taxon>Thermotogati</taxon>
        <taxon>Deinococcota</taxon>
        <taxon>Deinococci</taxon>
        <taxon>Deinococcales</taxon>
        <taxon>Deinococcaceae</taxon>
        <taxon>Deinococcus</taxon>
    </lineage>
</organism>
<feature type="domain" description="DUF402" evidence="1">
    <location>
        <begin position="56"/>
        <end position="164"/>
    </location>
</feature>
<dbReference type="InterPro" id="IPR035930">
    <property type="entry name" value="FomD-like_sf"/>
</dbReference>
<dbReference type="Pfam" id="PF04167">
    <property type="entry name" value="DUF402"/>
    <property type="match status" value="1"/>
</dbReference>
<evidence type="ECO:0000313" key="2">
    <source>
        <dbReference type="EMBL" id="AWN23018.1"/>
    </source>
</evidence>